<dbReference type="GO" id="GO:0055036">
    <property type="term" value="C:virion membrane"/>
    <property type="evidence" value="ECO:0007669"/>
    <property type="project" value="UniProtKB-SubCell"/>
</dbReference>
<dbReference type="GO" id="GO:0075512">
    <property type="term" value="P:clathrin-dependent endocytosis of virus by host cell"/>
    <property type="evidence" value="ECO:0007669"/>
    <property type="project" value="UniProtKB-UniRule"/>
</dbReference>
<dbReference type="Gene3D" id="1.20.5.490">
    <property type="entry name" value="Single helix bin"/>
    <property type="match status" value="1"/>
</dbReference>
<dbReference type="Pfam" id="PF00516">
    <property type="entry name" value="GP120"/>
    <property type="match status" value="1"/>
</dbReference>
<dbReference type="GO" id="GO:0044175">
    <property type="term" value="C:host cell endosome membrane"/>
    <property type="evidence" value="ECO:0007669"/>
    <property type="project" value="UniProtKB-SubCell"/>
</dbReference>
<feature type="short sequence motif" description="Di-leucine internalization motif" evidence="33">
    <location>
        <begin position="863"/>
        <end position="864"/>
    </location>
</feature>
<comment type="domain">
    <text evidence="33 34">The 17 amino acids long immunosuppressive region is present in many retroviral envelope proteins. Synthetic peptides derived from this relatively conserved sequence inhibit immune function in vitro and in vivo.</text>
</comment>
<dbReference type="FunFam" id="1.20.5.490:FF:000001">
    <property type="entry name" value="Envelope glycoprotein gp160"/>
    <property type="match status" value="1"/>
</dbReference>
<dbReference type="InterPro" id="IPR036377">
    <property type="entry name" value="Gp120_core_sf"/>
</dbReference>
<evidence type="ECO:0000259" key="36">
    <source>
        <dbReference type="Pfam" id="PF00517"/>
    </source>
</evidence>
<evidence type="ECO:0000256" key="8">
    <source>
        <dbReference type="ARBA" id="ARBA00022510"/>
    </source>
</evidence>
<evidence type="ECO:0000256" key="13">
    <source>
        <dbReference type="ARBA" id="ARBA00022685"/>
    </source>
</evidence>
<keyword evidence="8 33" id="KW-1170">Fusion of virus membrane with host endosomal membrane</keyword>
<dbReference type="Gene3D" id="1.10.287.210">
    <property type="match status" value="1"/>
</dbReference>
<keyword evidence="15 33" id="KW-0053">Apoptosis</keyword>
<keyword evidence="12 33" id="KW-1162">Viral penetration into host cytoplasm</keyword>
<dbReference type="FunFam" id="2.170.40.20:FF:000001">
    <property type="entry name" value="Envelope glycoprotein gp160"/>
    <property type="match status" value="1"/>
</dbReference>
<keyword evidence="7 33" id="KW-1168">Fusion of virus membrane with host membrane</keyword>
<keyword evidence="16 33" id="KW-0732">Signal</keyword>
<keyword evidence="29 33" id="KW-0899">Viral immunoevasion</keyword>
<keyword evidence="22 33" id="KW-1133">Transmembrane helix</keyword>
<comment type="PTM">
    <text evidence="33">Specific enzymatic cleavages in vivo yield mature proteins. Envelope glycoproteins are synthesized as a inactive precursor that is heavily N-glycosylated and processed likely by host cell furin in the Golgi to yield the mature SU and TM proteins. The cleavage site between SU and TM requires the minimal sequence [KR]-X-[KR]-R. About 2 of the 9 disulfide bonds of gp41 are reduced by P4HB/PDI, following binding to CD4 receptor.</text>
</comment>
<dbReference type="GO" id="GO:0039654">
    <property type="term" value="P:fusion of virus membrane with host endosome membrane"/>
    <property type="evidence" value="ECO:0007669"/>
    <property type="project" value="UniProtKB-UniRule"/>
</dbReference>
<evidence type="ECO:0000256" key="32">
    <source>
        <dbReference type="ARBA" id="ARBA00062028"/>
    </source>
</evidence>
<dbReference type="HAMAP" id="MF_04083">
    <property type="entry name" value="HIV_ENV"/>
    <property type="match status" value="1"/>
</dbReference>
<feature type="transmembrane region" description="Helical" evidence="34">
    <location>
        <begin position="686"/>
        <end position="713"/>
    </location>
</feature>
<keyword evidence="27 33" id="KW-1015">Disulfide bond</keyword>
<evidence type="ECO:0000259" key="35">
    <source>
        <dbReference type="Pfam" id="PF00516"/>
    </source>
</evidence>
<feature type="region of interest" description="CD4-binding loop" evidence="33">
    <location>
        <begin position="371"/>
        <end position="381"/>
    </location>
</feature>
<dbReference type="GO" id="GO:0019082">
    <property type="term" value="P:viral protein processing"/>
    <property type="evidence" value="ECO:0007669"/>
    <property type="project" value="UniProtKB-UniRule"/>
</dbReference>
<evidence type="ECO:0000256" key="11">
    <source>
        <dbReference type="ARBA" id="ARBA00022581"/>
    </source>
</evidence>
<evidence type="ECO:0000256" key="27">
    <source>
        <dbReference type="ARBA" id="ARBA00023157"/>
    </source>
</evidence>
<keyword evidence="11 33" id="KW-0945">Host-virus interaction</keyword>
<evidence type="ECO:0000256" key="17">
    <source>
        <dbReference type="ARBA" id="ARBA00022804"/>
    </source>
</evidence>
<feature type="disulfide bond" evidence="33">
    <location>
        <begin position="227"/>
        <end position="256"/>
    </location>
</feature>
<name>B3VFI5_HV1</name>
<evidence type="ECO:0000256" key="16">
    <source>
        <dbReference type="ARBA" id="ARBA00022729"/>
    </source>
</evidence>
<comment type="domain">
    <text evidence="33">The membrane proximal external region (MPER) present in gp41 is a tryptophan-rich region recognized by the antibodies 2F5, Z13, and 4E10. MPER seems to play a role in fusion.</text>
</comment>
<dbReference type="Gene3D" id="2.170.40.20">
    <property type="entry name" value="Human immunodeficiency virus 1, Gp160, envelope glycoprotein"/>
    <property type="match status" value="2"/>
</dbReference>
<evidence type="ECO:0000256" key="25">
    <source>
        <dbReference type="ARBA" id="ARBA00023136"/>
    </source>
</evidence>
<keyword evidence="14 33" id="KW-0812">Transmembrane</keyword>
<organismHost>
    <name type="scientific">Homo sapiens</name>
    <name type="common">Human</name>
    <dbReference type="NCBI Taxonomy" id="9606"/>
</organismHost>
<gene>
    <name evidence="33 37" type="primary">env</name>
</gene>
<comment type="function">
    <text evidence="33">Envelope glycoprotein gp160: Oligomerizes in the host endoplasmic reticulum into predominantly trimers. In a second time, gp160 transits in the host Golgi, where glycosylation is completed. The precursor is then proteolytically cleaved in the trans-Golgi and thereby activated by cellular furin or furin-like proteases to produce gp120 and gp41.</text>
</comment>
<evidence type="ECO:0000256" key="34">
    <source>
        <dbReference type="RuleBase" id="RU363095"/>
    </source>
</evidence>
<comment type="domain">
    <text evidence="33">Some of the most genetically diverse regions of the viral genome are present in Env. They are called variable regions 1 through 5 (V1 through V5). Coreceptor usage of gp120 is determined mainly by the primary structure of the third variable region (V3) in the outer domain of gp120. The sequence of V3 determines which coreceptor, CCR5 and/or CXCR4 (corresponding to R5/macrophage, X4/T cell and R5X4/T cell and macrophage tropism), is used to trigger the fusion potential of the Env complex, and hence which cells the virus can infect. Binding to CCR5 involves a region adjacent in addition to V3.</text>
</comment>
<dbReference type="EMBL" id="EU744041">
    <property type="protein sequence ID" value="ACE76379.1"/>
    <property type="molecule type" value="Genomic_DNA"/>
</dbReference>
<evidence type="ECO:0000256" key="15">
    <source>
        <dbReference type="ARBA" id="ARBA00022703"/>
    </source>
</evidence>
<dbReference type="GO" id="GO:1903911">
    <property type="term" value="P:positive regulation of receptor clustering"/>
    <property type="evidence" value="ECO:0007669"/>
    <property type="project" value="UniProtKB-UniRule"/>
</dbReference>
<feature type="disulfide bond" evidence="33">
    <location>
        <begin position="53"/>
        <end position="73"/>
    </location>
</feature>
<reference evidence="37" key="2">
    <citation type="journal article" date="2009" name="Virology">
        <title>Changing sensitivity to broadly neutralizing antibodies b12, 2G12, 2F5, and 4E10 of primary subtype B human immunodeficiency virus type 1 variants in the natural course of infection.</title>
        <authorList>
            <person name="Bunnik E.M."/>
            <person name="van Gils M.J."/>
            <person name="Lobbrecht M.S."/>
            <person name="Pisas L."/>
            <person name="van Nuenen A.C."/>
            <person name="Schuitemaker H."/>
        </authorList>
    </citation>
    <scope>NUCLEOTIDE SEQUENCE</scope>
    <source>
        <strain evidence="37">H2.43.5C1</strain>
    </source>
</reference>
<comment type="miscellaneous">
    <text evidence="33">HIV-1 lineages are divided in three main groups, M (for Major), O (for Outlier), and N (for New, or Non-M, Non-O). The vast majority of strains found worldwide belong to the group M. Group O seems to be endemic to and largely confined to Cameroon and neighboring countries in West Central Africa, where these viruses represent a small minority of HIV-1 strains. The group N is represented by a limited number of isolates from Cameroonian persons. The group M is further subdivided in 9 clades or subtypes (A to D, F to H, J and K).</text>
</comment>
<feature type="short sequence motif" description="YXXL motif; contains endocytosis signal" evidence="33">
    <location>
        <begin position="720"/>
        <end position="723"/>
    </location>
</feature>
<feature type="disulfide bond" evidence="33">
    <location>
        <begin position="606"/>
        <end position="612"/>
    </location>
</feature>
<keyword evidence="13 33" id="KW-0165">Cleavage on pair of basic residues</keyword>
<comment type="function">
    <text evidence="33">Transmembrane protein gp41: Acts as a class I viral fusion protein. Under the current model, the protein has at least 3 conformational states: pre-fusion native state, pre-hairpin intermediate state, and post-fusion hairpin state. During fusion of viral and target intracellular membranes, the coiled coil regions (heptad repeats) assume a trimer-of-hairpins structure, positioning the fusion peptide in close proximity to the C-terminal region of the ectodomain. The formation of this structure appears to drive apposition and subsequent fusion of viral and target cell membranes. Complete fusion occurs in host cell endosomes and is dynamin-dependent, however some lipid transfer might occur at the plasma membrane. The virus undergoes clathrin-dependent internalization long before endosomal fusion, thus minimizing the surface exposure of conserved viral epitopes during fusion and reducing the efficacy of inhibitors targeting these epitopes. Membranes fusion leads to delivery of the nucleocapsid into the cytoplasm.</text>
</comment>
<keyword evidence="30 33" id="KW-0449">Lipoprotein</keyword>
<accession>B3VFI5</accession>
<dbReference type="SUPFAM" id="SSF56502">
    <property type="entry name" value="gp120 core"/>
    <property type="match status" value="2"/>
</dbReference>
<comment type="function">
    <text evidence="33">Surface protein gp120: Attaches the virus to the host lymphoid cell by binding to the primary receptor CD4. This interaction induces a structural rearrangement creating a high affinity binding site for a chemokine coreceptor like CXCR4 and/or CCR5. Acts as a ligand for CD209/DC-SIGN and CLEC4M/DC-SIGNR, which are respectively found on dendritic cells (DCs), and on endothelial cells of liver sinusoids and lymph node sinuses. These interactions allow capture of viral particles at mucosal surfaces by these cells and subsequent transmission to permissive cells. HIV subverts the migration properties of dendritic cells to gain access to CD4+ T-cells in lymph nodes. Virus transmission to permissive T-cells occurs either in trans (without DCs infection, through viral capture and transmission), or in cis (following DCs productive infection, through the usual CD4-gp120 interaction), thereby inducing a robust infection. In trans infection, bound virions remain infectious over days and it is proposed that they are not degraded, but protected in non-lysosomal acidic organelles within the DCs close to the cell membrane thus contributing to the viral infectious potential during DCs' migration from the periphery to the lymphoid tissues. On arrival at lymphoid tissues, intact virions recycle back to DCs' cell surface allowing virus transmission to CD4+ T-cells.</text>
</comment>
<comment type="subcellular location">
    <molecule>Transmembrane protein gp41</molecule>
    <subcellularLocation>
        <location evidence="33">Virion membrane</location>
        <topology evidence="33">Single-pass type I membrane protein</topology>
    </subcellularLocation>
    <subcellularLocation>
        <location evidence="33">Host cell membrane</location>
        <topology evidence="33">Single-pass type I membrane protein</topology>
    </subcellularLocation>
    <subcellularLocation>
        <location evidence="33">Host endosome membrane</location>
        <topology evidence="33">Single-pass type I membrane protein</topology>
    </subcellularLocation>
    <text evidence="33">It is probably concentrated at the site of budding and incorporated into the virions possibly by contacts between the cytoplasmic tail of Env and the N-terminus of Gag.</text>
</comment>
<evidence type="ECO:0000256" key="18">
    <source>
        <dbReference type="ARBA" id="ARBA00022844"/>
    </source>
</evidence>
<protein>
    <recommendedName>
        <fullName evidence="33">Envelope glycoprotein gp160</fullName>
    </recommendedName>
    <alternativeName>
        <fullName evidence="33">Env polyprotein</fullName>
    </alternativeName>
    <component>
        <recommendedName>
            <fullName evidence="33">Surface protein gp120</fullName>
            <shortName evidence="33">SU</shortName>
        </recommendedName>
        <alternativeName>
            <fullName evidence="33">Glycoprotein 120</fullName>
            <shortName evidence="33">gp120</shortName>
        </alternativeName>
    </component>
    <component>
        <recommendedName>
            <fullName evidence="33">Transmembrane protein gp41</fullName>
            <shortName evidence="33">TM</shortName>
        </recommendedName>
        <alternativeName>
            <fullName evidence="33">Glycoprotein 41</fullName>
            <shortName evidence="33">gp41</shortName>
        </alternativeName>
    </component>
</protein>
<evidence type="ECO:0000313" key="37">
    <source>
        <dbReference type="EMBL" id="ACE76379.1"/>
    </source>
</evidence>
<feature type="lipid moiety-binding region" description="S-palmitoyl cysteine; by host" evidence="33">
    <location>
        <position position="772"/>
    </location>
</feature>
<dbReference type="GO" id="GO:0005198">
    <property type="term" value="F:structural molecule activity"/>
    <property type="evidence" value="ECO:0007669"/>
    <property type="project" value="UniProtKB-UniRule"/>
</dbReference>
<comment type="subcellular location">
    <molecule>Surface protein gp120</molecule>
    <subcellularLocation>
        <location evidence="33">Virion membrane</location>
        <topology evidence="33">Peripheral membrane protein</topology>
    </subcellularLocation>
    <subcellularLocation>
        <location evidence="33">Host cell membrane</location>
        <topology evidence="33">Peripheral membrane protein</topology>
    </subcellularLocation>
    <subcellularLocation>
        <location evidence="33">Host endosome membrane</location>
        <topology evidence="33">Single-pass type I membrane protein</topology>
    </subcellularLocation>
    <text evidence="33">The surface protein is not anchored to the viral envelope, but associates with the extravirion surface through its binding to TM. It is probably concentrated at the site of budding and incorporated into the virions possibly by contacts between the cytoplasmic tail of Env and the N-terminus of Gag.</text>
</comment>
<keyword evidence="21 33" id="KW-1164">Virus endocytosis by host</keyword>
<evidence type="ECO:0000256" key="29">
    <source>
        <dbReference type="ARBA" id="ARBA00023280"/>
    </source>
</evidence>
<dbReference type="GO" id="GO:0019031">
    <property type="term" value="C:viral envelope"/>
    <property type="evidence" value="ECO:0007669"/>
    <property type="project" value="UniProtKB-KW"/>
</dbReference>
<dbReference type="InterPro" id="IPR000777">
    <property type="entry name" value="HIV1_Gp120"/>
</dbReference>
<evidence type="ECO:0000256" key="23">
    <source>
        <dbReference type="ARBA" id="ARBA00023046"/>
    </source>
</evidence>
<evidence type="ECO:0000256" key="12">
    <source>
        <dbReference type="ARBA" id="ARBA00022595"/>
    </source>
</evidence>
<keyword evidence="18 33" id="KW-0946">Virion</keyword>
<keyword evidence="10 33" id="KW-1165">Clathrin-mediated endocytosis of virus by host</keyword>
<keyword evidence="25 33" id="KW-0472">Membrane</keyword>
<organism evidence="37">
    <name type="scientific">Human immunodeficiency virus type 1</name>
    <name type="common">HIV-1</name>
    <dbReference type="NCBI Taxonomy" id="11676"/>
    <lineage>
        <taxon>Viruses</taxon>
        <taxon>Riboviria</taxon>
        <taxon>Pararnavirae</taxon>
        <taxon>Artverviricota</taxon>
        <taxon>Revtraviricetes</taxon>
        <taxon>Ortervirales</taxon>
        <taxon>Retroviridae</taxon>
        <taxon>Orthoretrovirinae</taxon>
        <taxon>Lentivirus</taxon>
        <taxon>Lentivirus humimdef1</taxon>
    </lineage>
</organism>
<evidence type="ECO:0000256" key="7">
    <source>
        <dbReference type="ARBA" id="ARBA00022506"/>
    </source>
</evidence>
<feature type="domain" description="Human immunodeficiency virus 1 envelope glycoprotein Gp120" evidence="35">
    <location>
        <begin position="33"/>
        <end position="519"/>
    </location>
</feature>
<evidence type="ECO:0000256" key="2">
    <source>
        <dbReference type="ARBA" id="ARBA00004433"/>
    </source>
</evidence>
<proteinExistence type="inferred from homology"/>
<evidence type="ECO:0000256" key="22">
    <source>
        <dbReference type="ARBA" id="ARBA00022989"/>
    </source>
</evidence>
<evidence type="ECO:0000256" key="6">
    <source>
        <dbReference type="ARBA" id="ARBA00004650"/>
    </source>
</evidence>
<evidence type="ECO:0000256" key="10">
    <source>
        <dbReference type="ARBA" id="ARBA00022570"/>
    </source>
</evidence>
<dbReference type="Pfam" id="PF00517">
    <property type="entry name" value="GP41"/>
    <property type="match status" value="1"/>
</dbReference>
<feature type="region of interest" description="Immunosuppression" evidence="33">
    <location>
        <begin position="582"/>
        <end position="600"/>
    </location>
</feature>
<dbReference type="FunFam" id="1.10.287.210:FF:000001">
    <property type="entry name" value="Envelope glycoprotein gp160"/>
    <property type="match status" value="1"/>
</dbReference>
<keyword evidence="17 33" id="KW-1161">Viral attachment to host cell</keyword>
<evidence type="ECO:0000256" key="28">
    <source>
        <dbReference type="ARBA" id="ARBA00023180"/>
    </source>
</evidence>
<evidence type="ECO:0000256" key="33">
    <source>
        <dbReference type="HAMAP-Rule" id="MF_04083"/>
    </source>
</evidence>
<feature type="region of interest" description="Fusion peptide" evidence="33">
    <location>
        <begin position="520"/>
        <end position="540"/>
    </location>
</feature>
<comment type="subunit">
    <text evidence="32">The mature envelope protein (Env) consists of a homotrimer of non-covalently associated gp120-gp41 heterodimers. The resulting complex protrudes from the virus surface as a spike. There seems to be as few as 10 spikes on the average virion. Interacts with host CD4, CCR5 and CXCR4. Gp120 also interacts with the C-type lectins CD209/DC-SIGN and CLEC4M/DC-SIGNR (collectively referred to as DC-SIGN(R)). Gp120 and gp41 interact with GalCer. Gp120 interacts with host ITGA4/ITGB7 complex; on CD4+ T-cells, this interaction results in rapid activation of integrin ITGAL/LFA-1, which facilitates efficient cell-to-cell spreading of HIV-1. Gp120 interacts with cell-associated heparan sulfate; this interaction increases virus infectivity on permissive cells and may be involved in infection of CD4- cells.</text>
</comment>
<dbReference type="GO" id="GO:0016020">
    <property type="term" value="C:membrane"/>
    <property type="evidence" value="ECO:0007669"/>
    <property type="project" value="UniProtKB-UniRule"/>
</dbReference>
<comment type="subcellular location">
    <subcellularLocation>
        <location evidence="3">Host cell membrane</location>
        <topology evidence="3">Peripheral membrane protein</topology>
    </subcellularLocation>
    <subcellularLocation>
        <location evidence="1">Host cell membrane</location>
        <topology evidence="1">Single-pass type I membrane protein</topology>
    </subcellularLocation>
    <subcellularLocation>
        <location evidence="2">Host endosome membrane</location>
        <topology evidence="2">Peripheral membrane protein</topology>
    </subcellularLocation>
    <subcellularLocation>
        <location evidence="5">Host endosome membrane</location>
        <topology evidence="5">Single-pass type I membrane protein</topology>
    </subcellularLocation>
    <subcellularLocation>
        <location evidence="6">Virion membrane</location>
        <topology evidence="6">Peripheral membrane protein</topology>
    </subcellularLocation>
    <subcellularLocation>
        <location evidence="4">Virion membrane</location>
        <topology evidence="4">Single-pass type I membrane protein</topology>
    </subcellularLocation>
</comment>
<dbReference type="InterPro" id="IPR000328">
    <property type="entry name" value="GP41-like"/>
</dbReference>
<feature type="topological domain" description="Cytoplasmic" evidence="33">
    <location>
        <begin position="714"/>
        <end position="864"/>
    </location>
</feature>
<feature type="domain" description="Retroviral envelope protein GP41-like" evidence="36">
    <location>
        <begin position="538"/>
        <end position="727"/>
    </location>
</feature>
<evidence type="ECO:0000256" key="14">
    <source>
        <dbReference type="ARBA" id="ARBA00022692"/>
    </source>
</evidence>
<comment type="subunit">
    <text evidence="33">The mature envelope protein (Env) consists of a homotrimer of non-covalently associated gp120-gp41 heterodimers. The resulting complex protrudes from the virus surface as a spike. There seems to be as few as 10 spikes on the average virion. Surface protein gp120 interacts with host CD4, CCR5 and CXCR4. Gp120 also interacts with the C-type lectins CD209/DC-SIGN and CLEC4M/DC-SIGNR (collectively referred to as DC-SIGN(R)). Gp120 and gp41 interact with GalCer. Gp120 interacts with host ITGA4/ITGB7 complex; on CD4+ T-cells, this interaction results in rapid activation of integrin ITGAL/LFA-1, which facilitates efficient cell-to-cell spreading of HIV-1. Gp120 interacts with cell-associated heparan sulfate; this interaction increases virus infectivity on permissive cells and may be involved in infection of CD4- cells.</text>
</comment>
<evidence type="ECO:0000256" key="20">
    <source>
        <dbReference type="ARBA" id="ARBA00022879"/>
    </source>
</evidence>
<dbReference type="SUPFAM" id="SSF58069">
    <property type="entry name" value="Virus ectodomain"/>
    <property type="match status" value="1"/>
</dbReference>
<keyword evidence="20 33" id="KW-0261">Viral envelope protein</keyword>
<keyword evidence="9 33" id="KW-1032">Host cell membrane</keyword>
<dbReference type="InterPro" id="IPR037527">
    <property type="entry name" value="Gp160"/>
</dbReference>
<keyword evidence="26 33" id="KW-0564">Palmitate</keyword>
<evidence type="ECO:0000256" key="1">
    <source>
        <dbReference type="ARBA" id="ARBA00004402"/>
    </source>
</evidence>
<comment type="caution">
    <text evidence="33 34">Lacks conserved residue(s) required for the propagation of feature annotation.</text>
</comment>
<keyword evidence="31 33" id="KW-1160">Virus entry into host cell</keyword>
<keyword evidence="23 33" id="KW-1039">Host endosome</keyword>
<reference evidence="37" key="1">
    <citation type="journal article" date="2008" name="J. Virol.">
        <title>Autologous neutralizing humoral immunity and evolution of the viral envelope in the course of subtype B human immunodeficiency virus type 1 infection.</title>
        <authorList>
            <person name="Bunnik E.M."/>
            <person name="Pisas L."/>
            <person name="van Nuenen A.C."/>
            <person name="Schuitemaker H."/>
        </authorList>
    </citation>
    <scope>NUCLEOTIDE SEQUENCE</scope>
    <source>
        <strain evidence="37">H2.43.5C1</strain>
    </source>
</reference>
<feature type="transmembrane region" description="Helical" evidence="34">
    <location>
        <begin position="20"/>
        <end position="41"/>
    </location>
</feature>
<feature type="coiled-coil region" evidence="33">
    <location>
        <begin position="641"/>
        <end position="675"/>
    </location>
</feature>
<dbReference type="GO" id="GO:0052031">
    <property type="term" value="P:symbiont-mediated perturbation of host defense response"/>
    <property type="evidence" value="ECO:0007669"/>
    <property type="project" value="UniProtKB-UniRule"/>
</dbReference>
<evidence type="ECO:0000256" key="30">
    <source>
        <dbReference type="ARBA" id="ARBA00023288"/>
    </source>
</evidence>
<evidence type="ECO:0000256" key="5">
    <source>
        <dbReference type="ARBA" id="ARBA00004578"/>
    </source>
</evidence>
<dbReference type="CDD" id="cd09909">
    <property type="entry name" value="HIV-1-like_HR1-HR2"/>
    <property type="match status" value="1"/>
</dbReference>
<dbReference type="GO" id="GO:0019064">
    <property type="term" value="P:fusion of virus membrane with host plasma membrane"/>
    <property type="evidence" value="ECO:0007669"/>
    <property type="project" value="UniProtKB-UniRule"/>
</dbReference>
<evidence type="ECO:0000256" key="9">
    <source>
        <dbReference type="ARBA" id="ARBA00022511"/>
    </source>
</evidence>
<evidence type="ECO:0000256" key="21">
    <source>
        <dbReference type="ARBA" id="ARBA00022890"/>
    </source>
</evidence>
<keyword evidence="19 33" id="KW-1043">Host membrane</keyword>
<keyword evidence="24 33" id="KW-0175">Coiled coil</keyword>
<feature type="chain" id="PRO_5023448892" description="Envelope glycoprotein gp160" evidence="33">
    <location>
        <begin position="32"/>
        <end position="864"/>
    </location>
</feature>
<evidence type="ECO:0000256" key="19">
    <source>
        <dbReference type="ARBA" id="ARBA00022870"/>
    </source>
</evidence>
<evidence type="ECO:0000256" key="31">
    <source>
        <dbReference type="ARBA" id="ARBA00023296"/>
    </source>
</evidence>
<sequence length="864" mass="98309">MRVTGIRRNCQHLWRWGTMLLGMLMICSAAEQLWVTVYYGVPVWKEATTTLFCASDAKAYETEVHNVWATHACVPTDPSPQEVLLKNVTENFNMWKNNMVEQMHEDIISLWDQSLKPCVKLTPLCVTLNCTDDVKNTTTNTTSSSGKLMERGEIKNCSFNIITNIRNKMKKEYALFYKLDVVPIDNENKTNNTNTNYTNYRLISCNTSVITQACPKISFQPIPIHYCAPAGFAILKCNNKKFNGTGPCTNVSTVQCTHGIKPVVSTQLLLNGSLAEEEVIIRSENFTDNAKTIIVQLNETVEINCTRPSNNTRRGIHIGPGRAFYATGEIIGDIRQAHCNISGTKWNNTLKQIVIKLREQFVNKTIVFNRSSGGDPEIVMHTFNCGGEFFYCNSTPLFNSTWNITQPLNSTGNSTERANDTITLQCRIKQIINMWQEVGKAMYAPPIRGQIKCSSNITGLLLTRDGGSDNSTTETFRPGGGDMRDNWRSELYKYKVVRIEPLGVAPTKAKRRVVQREKRAVGIGALFLGFLGAAGSTMGAASITLTVQARQLLSGIVQQQNNLLRAIEAQQHLLQLTVWGIKQLQARVLAVERYLRDQQLLGIWGCSGKLICTTAVPWNTSWSNKSLNQIWENMTWMEWEREIDNYTSIIYNLIEESQNQQEKNEQELLELDKWASLWNWFDISSWLWYIRIFIMIVGGLVGLRIVFAVLSVVNRVRQGYSPLSFQTRLPTQREPDRPEGIEEEGGERDRGRSIRLVDGFLALIWDDLRSLCLFSYHRLRDLLLIVTRTVELLGRRGWEILKYWWNLLQYWSQELKNSAASLLNAIAIAVAEGTDRVIEVLQRIFRAILHIPVRIRQGLERALL</sequence>
<comment type="domain">
    <text evidence="33">The CD4-binding region is targeted by the antibody b12.</text>
</comment>
<evidence type="ECO:0000256" key="24">
    <source>
        <dbReference type="ARBA" id="ARBA00023054"/>
    </source>
</evidence>
<comment type="PTM">
    <text evidence="33">Highly glycosylated by host. The high number of glycan on the protein is reffered to as 'glycan shield' because it contributes to hide protein sequence from adaptive immune system.</text>
</comment>
<comment type="domain">
    <text evidence="33">The YXXL motif is involved in determining the exact site of viral release at the surface of infected mononuclear cells and promotes endocytosis. YXXL and di-leucine endocytosis motifs interact directly or indirectly with the clathrin adapter complexes, opperate independently, and their activities are not additive.</text>
</comment>
<feature type="region of interest" description="MPER; binding to GalCer" evidence="33">
    <location>
        <begin position="670"/>
        <end position="691"/>
    </location>
</feature>
<keyword evidence="28 33" id="KW-0325">Glycoprotein</keyword>
<feature type="region of interest" description="V5" evidence="33">
    <location>
        <begin position="469"/>
        <end position="479"/>
    </location>
</feature>
<dbReference type="GO" id="GO:1903908">
    <property type="term" value="P:positive regulation of plasma membrane raft polarization"/>
    <property type="evidence" value="ECO:0007669"/>
    <property type="project" value="UniProtKB-UniRule"/>
</dbReference>
<comment type="similarity">
    <text evidence="33">Belongs to the HIV-1 env protein family.</text>
</comment>
<feature type="site" description="Cleavage; by host furin" evidence="33">
    <location>
        <begin position="519"/>
        <end position="520"/>
    </location>
</feature>
<evidence type="ECO:0000256" key="26">
    <source>
        <dbReference type="ARBA" id="ARBA00023139"/>
    </source>
</evidence>
<dbReference type="GO" id="GO:0019062">
    <property type="term" value="P:virion attachment to host cell"/>
    <property type="evidence" value="ECO:0007669"/>
    <property type="project" value="UniProtKB-UniRule"/>
</dbReference>
<dbReference type="FunFam" id="2.170.40.20:FF:000003">
    <property type="entry name" value="Envelope glycoprotein gp160"/>
    <property type="match status" value="1"/>
</dbReference>
<feature type="disulfide bond" evidence="33">
    <location>
        <begin position="237"/>
        <end position="248"/>
    </location>
</feature>
<evidence type="ECO:0000256" key="4">
    <source>
        <dbReference type="ARBA" id="ARBA00004563"/>
    </source>
</evidence>
<feature type="transmembrane region" description="Helical" evidence="34">
    <location>
        <begin position="520"/>
        <end position="543"/>
    </location>
</feature>
<comment type="miscellaneous">
    <text evidence="33">Inhibitors targeting HIV-1 viral envelope proteins are used as antiretroviral drugs. Attachment of virions to the cell surface via non-specific interactions and CD4 binding can be blocked by inhibitors that include cyanovirin-N, cyclotriazadisulfonamide analogs, PRO 2000, TNX 355 and PRO 542. In addition, BMS 806 can block CD4-induced conformational changes. Env interactions with the coreceptor molecules can be targeted by CCR5 antagonists including SCH-D, maraviroc (UK 427857) and aplaviroc (GW 873140), and the CXCR4 antagonist AMD 070. Fusion of viral and cellular membranes can be inhibited by peptides such as enfuvirtide and tifuvirtide (T 1249). Resistance to inhibitors associated with mutations in Env are observed. Most of the time, single mutations confer only a modest reduction in drug susceptibility. Combination of several mutations is usually required to develop a high-level drug resistance.</text>
</comment>
<dbReference type="GO" id="GO:0020002">
    <property type="term" value="C:host cell plasma membrane"/>
    <property type="evidence" value="ECO:0007669"/>
    <property type="project" value="UniProtKB-SubCell"/>
</dbReference>
<evidence type="ECO:0000256" key="3">
    <source>
        <dbReference type="ARBA" id="ARBA00004505"/>
    </source>
</evidence>
<comment type="PTM">
    <text evidence="33">Palmitoylation of the transmembrane protein and of Env polyprotein (prior to its proteolytic cleavage) is essential for their association with host cell membrane lipid rafts. Palmitoylation is therefore required for envelope trafficking to classical lipid rafts, but not for viral replication.</text>
</comment>
<feature type="chain" id="PRO_5023448894" description="Transmembrane protein gp41" evidence="33">
    <location>
        <begin position="520"/>
        <end position="864"/>
    </location>
</feature>